<dbReference type="EMBL" id="CAJJDN010000030">
    <property type="protein sequence ID" value="CAD8073237.1"/>
    <property type="molecule type" value="Genomic_DNA"/>
</dbReference>
<protein>
    <submittedName>
        <fullName evidence="1">Uncharacterized protein</fullName>
    </submittedName>
</protein>
<dbReference type="Proteomes" id="UP000692954">
    <property type="component" value="Unassembled WGS sequence"/>
</dbReference>
<evidence type="ECO:0000313" key="2">
    <source>
        <dbReference type="Proteomes" id="UP000692954"/>
    </source>
</evidence>
<evidence type="ECO:0000313" key="1">
    <source>
        <dbReference type="EMBL" id="CAD8073237.1"/>
    </source>
</evidence>
<sequence length="105" mass="12487">MLPKNNEIIPVLSEAYNNFKLFYELQTQSAQQLYQLWNRYEISQLYYSILSNSSQNIRNIVSDRIKLRGSIKIQDQIPYIINKNVNVKIQSLISKYFTLDQFTMT</sequence>
<organism evidence="1 2">
    <name type="scientific">Paramecium sonneborni</name>
    <dbReference type="NCBI Taxonomy" id="65129"/>
    <lineage>
        <taxon>Eukaryota</taxon>
        <taxon>Sar</taxon>
        <taxon>Alveolata</taxon>
        <taxon>Ciliophora</taxon>
        <taxon>Intramacronucleata</taxon>
        <taxon>Oligohymenophorea</taxon>
        <taxon>Peniculida</taxon>
        <taxon>Parameciidae</taxon>
        <taxon>Paramecium</taxon>
    </lineage>
</organism>
<accession>A0A8S1M0D8</accession>
<keyword evidence="2" id="KW-1185">Reference proteome</keyword>
<name>A0A8S1M0D8_9CILI</name>
<proteinExistence type="predicted"/>
<comment type="caution">
    <text evidence="1">The sequence shown here is derived from an EMBL/GenBank/DDBJ whole genome shotgun (WGS) entry which is preliminary data.</text>
</comment>
<reference evidence="1" key="1">
    <citation type="submission" date="2021-01" db="EMBL/GenBank/DDBJ databases">
        <authorList>
            <consortium name="Genoscope - CEA"/>
            <person name="William W."/>
        </authorList>
    </citation>
    <scope>NUCLEOTIDE SEQUENCE</scope>
</reference>
<gene>
    <name evidence="1" type="ORF">PSON_ATCC_30995.1.T0300195</name>
</gene>
<dbReference type="AlphaFoldDB" id="A0A8S1M0D8"/>